<keyword evidence="4" id="KW-0663">Pyridoxal phosphate</keyword>
<dbReference type="Proteomes" id="UP000659697">
    <property type="component" value="Unassembled WGS sequence"/>
</dbReference>
<dbReference type="InterPro" id="IPR015422">
    <property type="entry name" value="PyrdxlP-dep_Trfase_small"/>
</dbReference>
<dbReference type="GO" id="GO:0008483">
    <property type="term" value="F:transaminase activity"/>
    <property type="evidence" value="ECO:0007669"/>
    <property type="project" value="UniProtKB-KW"/>
</dbReference>
<evidence type="ECO:0000313" key="6">
    <source>
        <dbReference type="EMBL" id="GHG75672.1"/>
    </source>
</evidence>
<keyword evidence="2 6" id="KW-0032">Aminotransferase</keyword>
<name>A0ABQ3L2G9_9ALTE</name>
<dbReference type="InterPro" id="IPR015421">
    <property type="entry name" value="PyrdxlP-dep_Trfase_major"/>
</dbReference>
<reference evidence="7" key="1">
    <citation type="journal article" date="2019" name="Int. J. Syst. Evol. Microbiol.">
        <title>The Global Catalogue of Microorganisms (GCM) 10K type strain sequencing project: providing services to taxonomists for standard genome sequencing and annotation.</title>
        <authorList>
            <consortium name="The Broad Institute Genomics Platform"/>
            <consortium name="The Broad Institute Genome Sequencing Center for Infectious Disease"/>
            <person name="Wu L."/>
            <person name="Ma J."/>
        </authorList>
    </citation>
    <scope>NUCLEOTIDE SEQUENCE [LARGE SCALE GENOMIC DNA]</scope>
    <source>
        <strain evidence="7">CGMCC 1.7003</strain>
    </source>
</reference>
<accession>A0ABQ3L2G9</accession>
<dbReference type="NCBIfam" id="NF006569">
    <property type="entry name" value="PRK09082.1"/>
    <property type="match status" value="1"/>
</dbReference>
<organism evidence="6 7">
    <name type="scientific">Alishewanella longhuensis</name>
    <dbReference type="NCBI Taxonomy" id="1091037"/>
    <lineage>
        <taxon>Bacteria</taxon>
        <taxon>Pseudomonadati</taxon>
        <taxon>Pseudomonadota</taxon>
        <taxon>Gammaproteobacteria</taxon>
        <taxon>Alteromonadales</taxon>
        <taxon>Alteromonadaceae</taxon>
        <taxon>Alishewanella</taxon>
    </lineage>
</organism>
<evidence type="ECO:0000259" key="5">
    <source>
        <dbReference type="Pfam" id="PF00155"/>
    </source>
</evidence>
<dbReference type="PANTHER" id="PTHR43807:SF20">
    <property type="entry name" value="FI04487P"/>
    <property type="match status" value="1"/>
</dbReference>
<dbReference type="InterPro" id="IPR004839">
    <property type="entry name" value="Aminotransferase_I/II_large"/>
</dbReference>
<proteinExistence type="predicted"/>
<evidence type="ECO:0000313" key="7">
    <source>
        <dbReference type="Proteomes" id="UP000659697"/>
    </source>
</evidence>
<sequence length="382" mass="41988">MSIISKLPAVGTTIFSQMSQLAAQQQAINLSQGFPDFPADSSLLARLAAHSQAGLNQYAPMPGVVALREQIAALTSHCYQREVSAETEITVTSGATEALFVAIQMLVQQGDEVLLFDPAYDSYSPAIQLAGGVPVHLRLEAPSYQVDWQQVAAAITPRTRLIIVNSPHNPTGMVFNRADWQALEQLVCQHGLYCISDEVYEHMVFDAKPQLSAHGFAALAERTVVVSSFGKTFHVTGWKLGYAIAPAALTAEFRKIHQYVTFASFTPAQYAIADMLAAHPEQVAGLGVFYQQKRDFFAKQLAASRFRLLPCQGTYFQLVDYRAIAPELTDVEFCQWLTVQHKVAAIPLSVFYQQGSEARIIRLCFAKQQQTLAAAAELLCQL</sequence>
<evidence type="ECO:0000256" key="3">
    <source>
        <dbReference type="ARBA" id="ARBA00022679"/>
    </source>
</evidence>
<evidence type="ECO:0000256" key="4">
    <source>
        <dbReference type="ARBA" id="ARBA00022898"/>
    </source>
</evidence>
<comment type="caution">
    <text evidence="6">The sequence shown here is derived from an EMBL/GenBank/DDBJ whole genome shotgun (WGS) entry which is preliminary data.</text>
</comment>
<dbReference type="EMBL" id="BNAO01000009">
    <property type="protein sequence ID" value="GHG75672.1"/>
    <property type="molecule type" value="Genomic_DNA"/>
</dbReference>
<dbReference type="Gene3D" id="3.40.640.10">
    <property type="entry name" value="Type I PLP-dependent aspartate aminotransferase-like (Major domain)"/>
    <property type="match status" value="1"/>
</dbReference>
<dbReference type="InterPro" id="IPR015424">
    <property type="entry name" value="PyrdxlP-dep_Trfase"/>
</dbReference>
<feature type="domain" description="Aminotransferase class I/classII large" evidence="5">
    <location>
        <begin position="27"/>
        <end position="377"/>
    </location>
</feature>
<gene>
    <name evidence="6" type="ORF">GCM10010919_30080</name>
</gene>
<dbReference type="Gene3D" id="3.90.1150.10">
    <property type="entry name" value="Aspartate Aminotransferase, domain 1"/>
    <property type="match status" value="1"/>
</dbReference>
<evidence type="ECO:0000256" key="1">
    <source>
        <dbReference type="ARBA" id="ARBA00001933"/>
    </source>
</evidence>
<keyword evidence="3" id="KW-0808">Transferase</keyword>
<comment type="cofactor">
    <cofactor evidence="1">
        <name>pyridoxal 5'-phosphate</name>
        <dbReference type="ChEBI" id="CHEBI:597326"/>
    </cofactor>
</comment>
<dbReference type="CDD" id="cd00609">
    <property type="entry name" value="AAT_like"/>
    <property type="match status" value="1"/>
</dbReference>
<dbReference type="SUPFAM" id="SSF53383">
    <property type="entry name" value="PLP-dependent transferases"/>
    <property type="match status" value="1"/>
</dbReference>
<protein>
    <submittedName>
        <fullName evidence="6">Aminotransferase</fullName>
    </submittedName>
</protein>
<evidence type="ECO:0000256" key="2">
    <source>
        <dbReference type="ARBA" id="ARBA00022576"/>
    </source>
</evidence>
<dbReference type="Pfam" id="PF00155">
    <property type="entry name" value="Aminotran_1_2"/>
    <property type="match status" value="1"/>
</dbReference>
<keyword evidence="7" id="KW-1185">Reference proteome</keyword>
<dbReference type="PANTHER" id="PTHR43807">
    <property type="entry name" value="FI04487P"/>
    <property type="match status" value="1"/>
</dbReference>
<dbReference type="InterPro" id="IPR051326">
    <property type="entry name" value="Kynurenine-oxoglutarate_AT"/>
</dbReference>